<dbReference type="EMBL" id="GABZ01000124">
    <property type="protein sequence ID" value="JAA53401.1"/>
    <property type="molecule type" value="mRNA"/>
</dbReference>
<feature type="signal peptide" evidence="1">
    <location>
        <begin position="1"/>
        <end position="19"/>
    </location>
</feature>
<protein>
    <submittedName>
        <fullName evidence="2">Putative secreted protein</fullName>
    </submittedName>
</protein>
<evidence type="ECO:0000256" key="1">
    <source>
        <dbReference type="SAM" id="SignalP"/>
    </source>
</evidence>
<sequence>MGNFSCGCMLSFLLATYLGVELLCHMVNSMFHHLRHCRTVLQNGHTILHSHQQCIRVTIYPYQHLLLSIVFITANLQ</sequence>
<evidence type="ECO:0000313" key="2">
    <source>
        <dbReference type="EMBL" id="JAA53401.1"/>
    </source>
</evidence>
<dbReference type="AlphaFoldDB" id="K9J4G3"/>
<feature type="chain" id="PRO_5003931303" evidence="1">
    <location>
        <begin position="20"/>
        <end position="77"/>
    </location>
</feature>
<keyword evidence="1" id="KW-0732">Signal</keyword>
<accession>K9J4G3</accession>
<reference evidence="2" key="1">
    <citation type="submission" date="2012-11" db="EMBL/GenBank/DDBJ databases">
        <title>The Vampirome: Transcriptome and Proteome Analysis of the Submandibular and Accessory Glands of the Vampire Bat and Vector of Human Rabies, Desmodus rotundus.</title>
        <authorList>
            <person name="Francischetti I.M.B."/>
            <person name="Assumpcao T.C.F."/>
            <person name="Ma D."/>
            <person name="Vicente E.C."/>
            <person name="Ribeiro J.M.C."/>
        </authorList>
    </citation>
    <scope>NUCLEOTIDE SEQUENCE</scope>
    <source>
        <tissue evidence="2">Salivary gland</tissue>
    </source>
</reference>
<organism evidence="2">
    <name type="scientific">Desmodus rotundus</name>
    <name type="common">Vampire bat</name>
    <dbReference type="NCBI Taxonomy" id="9430"/>
    <lineage>
        <taxon>Eukaryota</taxon>
        <taxon>Metazoa</taxon>
        <taxon>Chordata</taxon>
        <taxon>Craniata</taxon>
        <taxon>Vertebrata</taxon>
        <taxon>Euteleostomi</taxon>
        <taxon>Mammalia</taxon>
        <taxon>Eutheria</taxon>
        <taxon>Laurasiatheria</taxon>
        <taxon>Chiroptera</taxon>
        <taxon>Yangochiroptera</taxon>
        <taxon>Phyllostomidae</taxon>
        <taxon>Desmodontinae</taxon>
        <taxon>Desmodus</taxon>
    </lineage>
</organism>
<proteinExistence type="evidence at transcript level"/>
<name>K9J4G3_DESRO</name>
<feature type="non-terminal residue" evidence="2">
    <location>
        <position position="77"/>
    </location>
</feature>